<dbReference type="PANTHER" id="PTHR34217">
    <property type="entry name" value="METAL-DEPENDENT CARBOXYPEPTIDASE"/>
    <property type="match status" value="1"/>
</dbReference>
<feature type="binding site" evidence="2">
    <location>
        <position position="268"/>
    </location>
    <ligand>
        <name>Zn(2+)</name>
        <dbReference type="ChEBI" id="CHEBI:29105"/>
        <note>catalytic</note>
    </ligand>
</feature>
<dbReference type="KEGG" id="rul:UC8_25710"/>
<dbReference type="EMBL" id="CP042914">
    <property type="protein sequence ID" value="QEG40556.1"/>
    <property type="molecule type" value="Genomic_DNA"/>
</dbReference>
<dbReference type="PRINTS" id="PR00998">
    <property type="entry name" value="CRBOXYPTASET"/>
</dbReference>
<dbReference type="GO" id="GO:0006508">
    <property type="term" value="P:proteolysis"/>
    <property type="evidence" value="ECO:0007669"/>
    <property type="project" value="UniProtKB-UniRule"/>
</dbReference>
<dbReference type="Proteomes" id="UP000325286">
    <property type="component" value="Chromosome"/>
</dbReference>
<comment type="catalytic activity">
    <reaction evidence="1">
        <text>Release of a C-terminal amino acid with broad specificity, except for -Pro.</text>
        <dbReference type="EC" id="3.4.17.19"/>
    </reaction>
</comment>
<sequence>MTPEQHFEALKTRFHEVALLQSAADALEWDERTGLPAKAGEYRAAQVTLLRGMIHQQRTAAAVGEHLEALRDSRLADDPTSDVGATIARLDEDYQRERKLPQDLVEALASATVLGQQKWDAARKADDYAAFQPALSEILSLKRQAAAHQQTDGQTLYDAMIHEFEPGARSADIAAVFADLRNQLVPLVESLQAAPRQPNTDLLRRDYPIDAQRAFSRFAAEAIGFDFQRGRLDITSHPFCTSLGPDDSRILTRYETNWFPGGLYGTMHEAGHGMYDQGLRTEWYGMPPGSYVSLGIHESQSRLWENLVGRSLPFWKFAFPHAQKAFPGALSDVSLDELHFAVNGVRPSLIRVEADEATYNLHVIIRFELEQQLVADELNVADLPDAWNEKYRQMLNVESPTFADGVLQDVHWSAGLFGYFPTYAIGNLCAAQLYDAAVRDLGDIETAMAAGDLSGLLGWLRKHIHRHGRVYDPNTLMQNATGQPVNSEALINSLKSRYEPLYGVGE</sequence>
<evidence type="ECO:0000256" key="2">
    <source>
        <dbReference type="PIRSR" id="PIRSR006615-1"/>
    </source>
</evidence>
<keyword evidence="1" id="KW-0482">Metalloprotease</keyword>
<proteinExistence type="inferred from homology"/>
<keyword evidence="5" id="KW-1185">Reference proteome</keyword>
<dbReference type="OrthoDB" id="9772308at2"/>
<comment type="similarity">
    <text evidence="1">Belongs to the peptidase M32 family.</text>
</comment>
<dbReference type="PIRSF" id="PIRSF006615">
    <property type="entry name" value="Zn_crbxpep_Taq"/>
    <property type="match status" value="1"/>
</dbReference>
<dbReference type="PANTHER" id="PTHR34217:SF1">
    <property type="entry name" value="CARBOXYPEPTIDASE 1"/>
    <property type="match status" value="1"/>
</dbReference>
<feature type="binding site" evidence="2">
    <location>
        <position position="272"/>
    </location>
    <ligand>
        <name>Zn(2+)</name>
        <dbReference type="ChEBI" id="CHEBI:29105"/>
        <note>catalytic</note>
    </ligand>
</feature>
<reference evidence="4 5" key="1">
    <citation type="submission" date="2019-08" db="EMBL/GenBank/DDBJ databases">
        <title>Deep-cultivation of Planctomycetes and their phenomic and genomic characterization uncovers novel biology.</title>
        <authorList>
            <person name="Wiegand S."/>
            <person name="Jogler M."/>
            <person name="Boedeker C."/>
            <person name="Pinto D."/>
            <person name="Vollmers J."/>
            <person name="Rivas-Marin E."/>
            <person name="Kohn T."/>
            <person name="Peeters S.H."/>
            <person name="Heuer A."/>
            <person name="Rast P."/>
            <person name="Oberbeckmann S."/>
            <person name="Bunk B."/>
            <person name="Jeske O."/>
            <person name="Meyerdierks A."/>
            <person name="Storesund J.E."/>
            <person name="Kallscheuer N."/>
            <person name="Luecker S."/>
            <person name="Lage O.M."/>
            <person name="Pohl T."/>
            <person name="Merkel B.J."/>
            <person name="Hornburger P."/>
            <person name="Mueller R.-W."/>
            <person name="Bruemmer F."/>
            <person name="Labrenz M."/>
            <person name="Spormann A.M."/>
            <person name="Op den Camp H."/>
            <person name="Overmann J."/>
            <person name="Amann R."/>
            <person name="Jetten M.S.M."/>
            <person name="Mascher T."/>
            <person name="Medema M.H."/>
            <person name="Devos D.P."/>
            <person name="Kaster A.-K."/>
            <person name="Ovreas L."/>
            <person name="Rohde M."/>
            <person name="Galperin M.Y."/>
            <person name="Jogler C."/>
        </authorList>
    </citation>
    <scope>NUCLEOTIDE SEQUENCE [LARGE SCALE GENOMIC DNA]</scope>
    <source>
        <strain evidence="4 5">UC8</strain>
    </source>
</reference>
<comment type="cofactor">
    <cofactor evidence="2">
        <name>Zn(2+)</name>
        <dbReference type="ChEBI" id="CHEBI:29105"/>
    </cofactor>
    <text evidence="2">Binds 1 zinc ion per subunit.</text>
</comment>
<organism evidence="4 5">
    <name type="scientific">Roseimaritima ulvae</name>
    <dbReference type="NCBI Taxonomy" id="980254"/>
    <lineage>
        <taxon>Bacteria</taxon>
        <taxon>Pseudomonadati</taxon>
        <taxon>Planctomycetota</taxon>
        <taxon>Planctomycetia</taxon>
        <taxon>Pirellulales</taxon>
        <taxon>Pirellulaceae</taxon>
        <taxon>Roseimaritima</taxon>
    </lineage>
</organism>
<protein>
    <recommendedName>
        <fullName evidence="1">Metal-dependent carboxypeptidase</fullName>
        <ecNumber evidence="1">3.4.17.19</ecNumber>
    </recommendedName>
</protein>
<dbReference type="InterPro" id="IPR001333">
    <property type="entry name" value="Peptidase_M32_Taq"/>
</dbReference>
<dbReference type="CDD" id="cd06460">
    <property type="entry name" value="M32_Taq"/>
    <property type="match status" value="1"/>
</dbReference>
<dbReference type="RefSeq" id="WP_068139955.1">
    <property type="nucleotide sequence ID" value="NZ_CP042914.1"/>
</dbReference>
<keyword evidence="1 4" id="KW-0378">Hydrolase</keyword>
<keyword evidence="2" id="KW-0862">Zinc</keyword>
<dbReference type="GO" id="GO:0046872">
    <property type="term" value="F:metal ion binding"/>
    <property type="evidence" value="ECO:0007669"/>
    <property type="project" value="UniProtKB-KW"/>
</dbReference>
<comment type="function">
    <text evidence="1">Broad specificity carboxypetidase that releases amino acids sequentially from the C-terminus, including neutral, aromatic, polar and basic residues.</text>
</comment>
<dbReference type="EC" id="3.4.17.19" evidence="1"/>
<gene>
    <name evidence="4" type="ORF">UC8_25710</name>
</gene>
<dbReference type="AlphaFoldDB" id="A0A5B9QU37"/>
<dbReference type="Pfam" id="PF02074">
    <property type="entry name" value="Peptidase_M32"/>
    <property type="match status" value="1"/>
</dbReference>
<dbReference type="Gene3D" id="1.10.1370.30">
    <property type="match status" value="1"/>
</dbReference>
<keyword evidence="1 2" id="KW-0479">Metal-binding</keyword>
<keyword evidence="1" id="KW-0645">Protease</keyword>
<name>A0A5B9QU37_9BACT</name>
<evidence type="ECO:0000313" key="4">
    <source>
        <dbReference type="EMBL" id="QEG40556.1"/>
    </source>
</evidence>
<keyword evidence="1 4" id="KW-0121">Carboxypeptidase</keyword>
<evidence type="ECO:0000256" key="3">
    <source>
        <dbReference type="PIRSR" id="PIRSR006615-2"/>
    </source>
</evidence>
<dbReference type="GO" id="GO:0004181">
    <property type="term" value="F:metallocarboxypeptidase activity"/>
    <property type="evidence" value="ECO:0007669"/>
    <property type="project" value="UniProtKB-UniRule"/>
</dbReference>
<evidence type="ECO:0000256" key="1">
    <source>
        <dbReference type="PIRNR" id="PIRNR006615"/>
    </source>
</evidence>
<dbReference type="SUPFAM" id="SSF55486">
    <property type="entry name" value="Metalloproteases ('zincins'), catalytic domain"/>
    <property type="match status" value="1"/>
</dbReference>
<accession>A0A5B9QU37</accession>
<feature type="binding site" evidence="2">
    <location>
        <position position="298"/>
    </location>
    <ligand>
        <name>Zn(2+)</name>
        <dbReference type="ChEBI" id="CHEBI:29105"/>
        <note>catalytic</note>
    </ligand>
</feature>
<feature type="active site" description="Proton donor/acceptor" evidence="3">
    <location>
        <position position="269"/>
    </location>
</feature>
<dbReference type="PROSITE" id="PS52034">
    <property type="entry name" value="PEPTIDASE_M32"/>
    <property type="match status" value="1"/>
</dbReference>
<evidence type="ECO:0000313" key="5">
    <source>
        <dbReference type="Proteomes" id="UP000325286"/>
    </source>
</evidence>